<protein>
    <recommendedName>
        <fullName evidence="8">LamG-like jellyroll fold domain-containing protein</fullName>
    </recommendedName>
</protein>
<dbReference type="AlphaFoldDB" id="A0A934R3R3"/>
<evidence type="ECO:0000256" key="3">
    <source>
        <dbReference type="ARBA" id="ARBA00022729"/>
    </source>
</evidence>
<evidence type="ECO:0000313" key="6">
    <source>
        <dbReference type="EMBL" id="MBK1815518.1"/>
    </source>
</evidence>
<dbReference type="Proteomes" id="UP000600139">
    <property type="component" value="Unassembled WGS sequence"/>
</dbReference>
<evidence type="ECO:0000256" key="1">
    <source>
        <dbReference type="ARBA" id="ARBA00004613"/>
    </source>
</evidence>
<accession>A0A934R3R3</accession>
<keyword evidence="7" id="KW-1185">Reference proteome</keyword>
<evidence type="ECO:0008006" key="8">
    <source>
        <dbReference type="Google" id="ProtNLM"/>
    </source>
</evidence>
<dbReference type="EMBL" id="JAENIK010000009">
    <property type="protein sequence ID" value="MBK1815518.1"/>
    <property type="molecule type" value="Genomic_DNA"/>
</dbReference>
<keyword evidence="2" id="KW-0964">Secreted</keyword>
<dbReference type="Pfam" id="PF18884">
    <property type="entry name" value="TSP3_bac"/>
    <property type="match status" value="2"/>
</dbReference>
<dbReference type="Gene3D" id="2.60.120.200">
    <property type="match status" value="1"/>
</dbReference>
<proteinExistence type="predicted"/>
<reference evidence="6" key="1">
    <citation type="submission" date="2021-01" db="EMBL/GenBank/DDBJ databases">
        <title>Modified the classification status of verrucomicrobia.</title>
        <authorList>
            <person name="Feng X."/>
        </authorList>
    </citation>
    <scope>NUCLEOTIDE SEQUENCE</scope>
    <source>
        <strain evidence="6">JCM 18052</strain>
    </source>
</reference>
<feature type="signal peptide" evidence="5">
    <location>
        <begin position="1"/>
        <end position="37"/>
    </location>
</feature>
<evidence type="ECO:0000256" key="4">
    <source>
        <dbReference type="ARBA" id="ARBA00022837"/>
    </source>
</evidence>
<evidence type="ECO:0000256" key="2">
    <source>
        <dbReference type="ARBA" id="ARBA00022525"/>
    </source>
</evidence>
<dbReference type="Pfam" id="PF13385">
    <property type="entry name" value="Laminin_G_3"/>
    <property type="match status" value="1"/>
</dbReference>
<keyword evidence="4" id="KW-0106">Calcium</keyword>
<dbReference type="SUPFAM" id="SSF49899">
    <property type="entry name" value="Concanavalin A-like lectins/glucanases"/>
    <property type="match status" value="1"/>
</dbReference>
<sequence>MKSVNTHVFPGCRSSVIRVSGAAATFAALVFIDPAHGAEVTLNAAAGAGDAINTSSYAAALNWSDGQAPSPGNTYTVPAGRSLRTTLDAATDLPFAGDSLTVSGSLVYKSGNAAANINTVTINNLTLNGGTINNASNFGAPFILAGNGIAIAGTAASTIFSNNATITVSAPVTGSGASLVLSTNNTLGRQVVLAAANTYTGNISVNGLSGVVLATTGSLAFKIGATGVNNTISGAAANVPFVFEGTFDIDLSSAGNVVGNSWTLVGVSSLAETFGGTFNISGFTENENIWTSADGKYQFLESTGVLSRINPDSDGDGMPDAWEMLHFKNLDEFAGGDPDGDLSSNLMEYQAGSDPNNAASYPDTDNDLLSDGWEMVYFNSLEQTGAGDPDGDYNSNAIEFAAGTVPNSDFSYPDTDADGVGDGINDGWEIHYFGSIAACDPEADADGDLFTNLEEFSAFPITNPIVQTSSPDNDMDGIADGWEVKYFRVGQEGLEAVTARCAPADDVDGDGFTNLMEYKANTNPLLATSFPPLAYWRFEERTTGVVPVGDNSGGNQKDTVLDSTGLGNHMMTWRDYTSPLYSTVVPFATVPLTSAANTASLNFVRDPLNLFITDNVYTTSGVELNSHVFSAFTIEASFNTNVTNAWQVVIGKTGNPIGGQPPFSLKIRATDNKLVAGIVDGAGTAKEAVSSRAITTNTWFSATVTASATELKLWIKGAADANPVLEATTAINGAFYNYAGVNSPWVVGLGKWAGADADPFGGYIDEVRISARALPPSEFLIPLVSNDADADGMDDTWETASFGGLGQTATGDFDGDGTSNLTEYRLGLVPNSGASRFAATRSAAGLISWPSAVGVKFDVQRSTTLAAGSWETVSPVAGIDGTPGTASFTDPSPPPSGAFYRVVLRP</sequence>
<dbReference type="InterPro" id="IPR059100">
    <property type="entry name" value="TSP3_bac"/>
</dbReference>
<comment type="subcellular location">
    <subcellularLocation>
        <location evidence="1">Secreted</location>
    </subcellularLocation>
</comment>
<organism evidence="6 7">
    <name type="scientific">Luteolibacter yonseiensis</name>
    <dbReference type="NCBI Taxonomy" id="1144680"/>
    <lineage>
        <taxon>Bacteria</taxon>
        <taxon>Pseudomonadati</taxon>
        <taxon>Verrucomicrobiota</taxon>
        <taxon>Verrucomicrobiia</taxon>
        <taxon>Verrucomicrobiales</taxon>
        <taxon>Verrucomicrobiaceae</taxon>
        <taxon>Luteolibacter</taxon>
    </lineage>
</organism>
<keyword evidence="3 5" id="KW-0732">Signal</keyword>
<evidence type="ECO:0000313" key="7">
    <source>
        <dbReference type="Proteomes" id="UP000600139"/>
    </source>
</evidence>
<name>A0A934R3R3_9BACT</name>
<evidence type="ECO:0000256" key="5">
    <source>
        <dbReference type="SAM" id="SignalP"/>
    </source>
</evidence>
<dbReference type="RefSeq" id="WP_200350482.1">
    <property type="nucleotide sequence ID" value="NZ_BAABHZ010000008.1"/>
</dbReference>
<dbReference type="InterPro" id="IPR013320">
    <property type="entry name" value="ConA-like_dom_sf"/>
</dbReference>
<comment type="caution">
    <text evidence="6">The sequence shown here is derived from an EMBL/GenBank/DDBJ whole genome shotgun (WGS) entry which is preliminary data.</text>
</comment>
<feature type="chain" id="PRO_5037979385" description="LamG-like jellyroll fold domain-containing protein" evidence="5">
    <location>
        <begin position="38"/>
        <end position="906"/>
    </location>
</feature>
<gene>
    <name evidence="6" type="ORF">JIN84_07825</name>
</gene>